<protein>
    <recommendedName>
        <fullName evidence="4">Transposase and inactivated derivative</fullName>
    </recommendedName>
</protein>
<keyword evidence="3" id="KW-1185">Reference proteome</keyword>
<name>Q2W8U2_PARM1</name>
<organism evidence="2 3">
    <name type="scientific">Paramagnetospirillum magneticum (strain ATCC 700264 / AMB-1)</name>
    <name type="common">Magnetospirillum magneticum</name>
    <dbReference type="NCBI Taxonomy" id="342108"/>
    <lineage>
        <taxon>Bacteria</taxon>
        <taxon>Pseudomonadati</taxon>
        <taxon>Pseudomonadota</taxon>
        <taxon>Alphaproteobacteria</taxon>
        <taxon>Rhodospirillales</taxon>
        <taxon>Magnetospirillaceae</taxon>
        <taxon>Paramagnetospirillum</taxon>
    </lineage>
</organism>
<dbReference type="Proteomes" id="UP000007058">
    <property type="component" value="Chromosome"/>
</dbReference>
<evidence type="ECO:0000256" key="1">
    <source>
        <dbReference type="SAM" id="MobiDB-lite"/>
    </source>
</evidence>
<dbReference type="EMBL" id="AP007255">
    <property type="protein sequence ID" value="BAE49733.1"/>
    <property type="molecule type" value="Genomic_DNA"/>
</dbReference>
<accession>Q2W8U2</accession>
<sequence length="174" mass="19317">MRPAAKREAVAHLRSQFEMSERRACAVIAADRTMIRYRSVWPDDKAQRIAQGIDDGVDLGGQPAARTPDRTSFRPPFLPAACWCARTMVESIMTYSKSGSSAIMAKSRSHTPSLDQREKRMNALFQLPKKFGRSRQGEPVRASHSTASRKRRLSAPVLPGSLRLPGKCGAIRSH</sequence>
<dbReference type="AlphaFoldDB" id="Q2W8U2"/>
<evidence type="ECO:0000313" key="3">
    <source>
        <dbReference type="Proteomes" id="UP000007058"/>
    </source>
</evidence>
<dbReference type="STRING" id="342108.amb0929"/>
<evidence type="ECO:0000313" key="2">
    <source>
        <dbReference type="EMBL" id="BAE49733.1"/>
    </source>
</evidence>
<feature type="region of interest" description="Disordered" evidence="1">
    <location>
        <begin position="131"/>
        <end position="154"/>
    </location>
</feature>
<gene>
    <name evidence="2" type="ordered locus">amb0929</name>
</gene>
<proteinExistence type="predicted"/>
<evidence type="ECO:0008006" key="4">
    <source>
        <dbReference type="Google" id="ProtNLM"/>
    </source>
</evidence>
<dbReference type="KEGG" id="mag:amb0929"/>
<dbReference type="HOGENOM" id="CLU_1538245_0_0_5"/>
<reference evidence="2 3" key="1">
    <citation type="journal article" date="2005" name="DNA Res.">
        <title>Complete genome sequence of the facultative anaerobic magnetotactic bacterium Magnetospirillum sp. strain AMB-1.</title>
        <authorList>
            <person name="Matsunaga T."/>
            <person name="Okamura Y."/>
            <person name="Fukuda Y."/>
            <person name="Wahyudi A.T."/>
            <person name="Murase Y."/>
            <person name="Takeyama H."/>
        </authorList>
    </citation>
    <scope>NUCLEOTIDE SEQUENCE [LARGE SCALE GENOMIC DNA]</scope>
    <source>
        <strain evidence="3">ATCC 700264 / AMB-1</strain>
    </source>
</reference>